<comment type="similarity">
    <text evidence="1">Belongs to the citrate synthase family.</text>
</comment>
<name>X7ZYH6_MYCXE</name>
<dbReference type="InterPro" id="IPR016142">
    <property type="entry name" value="Citrate_synth-like_lrg_a-sub"/>
</dbReference>
<dbReference type="GO" id="GO:0005975">
    <property type="term" value="P:carbohydrate metabolic process"/>
    <property type="evidence" value="ECO:0007669"/>
    <property type="project" value="TreeGrafter"/>
</dbReference>
<dbReference type="PRINTS" id="PR00143">
    <property type="entry name" value="CITRTSNTHASE"/>
</dbReference>
<dbReference type="PATRIC" id="fig|1299334.3.peg.7479"/>
<dbReference type="InterPro" id="IPR002020">
    <property type="entry name" value="Citrate_synthase"/>
</dbReference>
<protein>
    <submittedName>
        <fullName evidence="3">Citrate synthase domain protein</fullName>
        <ecNumber evidence="3">2.3.3.1</ecNumber>
    </submittedName>
</protein>
<reference evidence="3" key="1">
    <citation type="submission" date="2014-01" db="EMBL/GenBank/DDBJ databases">
        <authorList>
            <person name="Brown-Elliot B."/>
            <person name="Wallace R."/>
            <person name="Lenaerts A."/>
            <person name="Ordway D."/>
            <person name="DeGroote M.A."/>
            <person name="Parker T."/>
            <person name="Sizemore C."/>
            <person name="Tallon L.J."/>
            <person name="Sadzewicz L.K."/>
            <person name="Sengamalay N."/>
            <person name="Fraser C.M."/>
            <person name="Hine E."/>
            <person name="Shefchek K.A."/>
            <person name="Das S.P."/>
            <person name="Tettelin H."/>
        </authorList>
    </citation>
    <scope>NUCLEOTIDE SEQUENCE [LARGE SCALE GENOMIC DNA]</scope>
    <source>
        <strain evidence="3">4042</strain>
    </source>
</reference>
<keyword evidence="2 3" id="KW-0808">Transferase</keyword>
<organism evidence="3">
    <name type="scientific">Mycobacterium xenopi 4042</name>
    <dbReference type="NCBI Taxonomy" id="1299334"/>
    <lineage>
        <taxon>Bacteria</taxon>
        <taxon>Bacillati</taxon>
        <taxon>Actinomycetota</taxon>
        <taxon>Actinomycetes</taxon>
        <taxon>Mycobacteriales</taxon>
        <taxon>Mycobacteriaceae</taxon>
        <taxon>Mycobacterium</taxon>
    </lineage>
</organism>
<dbReference type="InterPro" id="IPR036969">
    <property type="entry name" value="Citrate_synthase_sf"/>
</dbReference>
<dbReference type="SUPFAM" id="SSF48256">
    <property type="entry name" value="Citrate synthase"/>
    <property type="match status" value="1"/>
</dbReference>
<dbReference type="Pfam" id="PF00285">
    <property type="entry name" value="Citrate_synt"/>
    <property type="match status" value="1"/>
</dbReference>
<gene>
    <name evidence="3" type="primary">gltA</name>
    <name evidence="3" type="ORF">I553_5529</name>
</gene>
<dbReference type="GO" id="GO:0036440">
    <property type="term" value="F:citrate synthase activity"/>
    <property type="evidence" value="ECO:0007669"/>
    <property type="project" value="UniProtKB-EC"/>
</dbReference>
<evidence type="ECO:0000256" key="2">
    <source>
        <dbReference type="ARBA" id="ARBA00022679"/>
    </source>
</evidence>
<evidence type="ECO:0000256" key="1">
    <source>
        <dbReference type="ARBA" id="ARBA00010566"/>
    </source>
</evidence>
<evidence type="ECO:0000313" key="3">
    <source>
        <dbReference type="EMBL" id="EUA23690.1"/>
    </source>
</evidence>
<dbReference type="GO" id="GO:0005829">
    <property type="term" value="C:cytosol"/>
    <property type="evidence" value="ECO:0007669"/>
    <property type="project" value="TreeGrafter"/>
</dbReference>
<dbReference type="GO" id="GO:0006099">
    <property type="term" value="P:tricarboxylic acid cycle"/>
    <property type="evidence" value="ECO:0007669"/>
    <property type="project" value="TreeGrafter"/>
</dbReference>
<accession>X7ZYH6</accession>
<dbReference type="AlphaFoldDB" id="X7ZYH6"/>
<dbReference type="Gene3D" id="1.10.580.10">
    <property type="entry name" value="Citrate Synthase, domain 1"/>
    <property type="match status" value="1"/>
</dbReference>
<dbReference type="EMBL" id="JAOB01000069">
    <property type="protein sequence ID" value="EUA23690.1"/>
    <property type="molecule type" value="Genomic_DNA"/>
</dbReference>
<sequence length="295" mass="32385">MSASARQPPTRIRTIKSKWQGARRGRYSYVRITRWSDVLYSNRYIALPAESTLSAAGVAEFHIETLHAEDLLLKICLRRGLPLDLLDADWQERASVSVADDVLEPKGHRPVLTDPYRLLADAVVRMVQFELFMQRGRASCRLNRTTLSLVAKLPGTCHPLDVVRTGISYMGSDDFDEDSSGVSANYAKSLRMFAALPAIVVADTRRRRGLEPIALHSDMNYAQNVLHMCFGDVPEQVVVDASDEHGFATSIAAARVVTSTLPHIDSAVTAAIGALKGPLYGDVNKAVMTTCSKSV</sequence>
<dbReference type="PANTHER" id="PTHR11739:SF4">
    <property type="entry name" value="CITRATE SYNTHASE, PEROXISOMAL"/>
    <property type="match status" value="1"/>
</dbReference>
<dbReference type="EC" id="2.3.3.1" evidence="3"/>
<dbReference type="PANTHER" id="PTHR11739">
    <property type="entry name" value="CITRATE SYNTHASE"/>
    <property type="match status" value="1"/>
</dbReference>
<proteinExistence type="inferred from homology"/>
<keyword evidence="3" id="KW-0012">Acyltransferase</keyword>
<comment type="caution">
    <text evidence="3">The sequence shown here is derived from an EMBL/GenBank/DDBJ whole genome shotgun (WGS) entry which is preliminary data.</text>
</comment>